<feature type="transmembrane region" description="Helical" evidence="8">
    <location>
        <begin position="333"/>
        <end position="352"/>
    </location>
</feature>
<dbReference type="EMBL" id="JABEYC010000020">
    <property type="protein sequence ID" value="KAF4984442.1"/>
    <property type="molecule type" value="Genomic_DNA"/>
</dbReference>
<feature type="transmembrane region" description="Helical" evidence="8">
    <location>
        <begin position="227"/>
        <end position="249"/>
    </location>
</feature>
<dbReference type="InterPro" id="IPR038377">
    <property type="entry name" value="Na/Glc_symporter_sf"/>
</dbReference>
<dbReference type="InterPro" id="IPR050277">
    <property type="entry name" value="Sodium:Solute_Symporter"/>
</dbReference>
<evidence type="ECO:0000256" key="7">
    <source>
        <dbReference type="RuleBase" id="RU362091"/>
    </source>
</evidence>
<keyword evidence="4 8" id="KW-0812">Transmembrane</keyword>
<protein>
    <recommendedName>
        <fullName evidence="11">Urea transporter</fullName>
    </recommendedName>
</protein>
<evidence type="ECO:0008006" key="11">
    <source>
        <dbReference type="Google" id="ProtNLM"/>
    </source>
</evidence>
<dbReference type="OrthoDB" id="6132759at2759"/>
<sequence length="668" mass="73258">MWAPLPSVAHVAMLSAHCDMDHWTRSPLNSNTRGQAGSRWVSQRFAKHRQALITFTGSGGMPDFLFFLIHISLSTANSTEEQFWIAGNQDAKSLIFKDRHVHIFSPWVVGNRNCLEDEASVQGRLPLWQRNSDGPSSSPELHRLRNLRSDEDGCGDSSPPNTSQTSTMLAAMKQNEQVRNPKIYFFTPFRDALHLTSVATNPFLPTLGSGILFSYPELATIAGVQGMLVYALASALPMLIFGFLGPIIRRKCPEGFVLTEWTRQRYGTPAMFYLSFMSLVTLFLYMVSELSAIGQVINALTGLDPLPAMIVQCLFTTIYTSLGGFRISFMTDIIQGGMVIGLVIIATITIGAKTKIDRSLIDESGLTEPSLLGWQLLYIFPVAILTNDFFLSSFWLRTFASKTDKDLRLGTAIATGVILCILTLVGSTGLMAVWSGALTGEDVITSGSVAFFALLESLPNWVVGIVLVMVVTLSTAAFDSLQSAMVSSASNDLFRNKLNIWFIRVMVVLVIVPVIVLALKAPSILQIYLITDLISAATIPVLVIGLVDKFYWWRGFEVVVGGLGGILTVFIFGCIYYGNAQEAGELLLVQKGLYGNDWSAFGAFVAAPFGGLLWGCGALALRLSLQWVFAKVRGHRFDALDRPLERNTSRETDVPSENLVSTTTGKFF</sequence>
<dbReference type="PANTHER" id="PTHR48086:SF10">
    <property type="entry name" value="AGR155CP"/>
    <property type="match status" value="1"/>
</dbReference>
<dbReference type="AlphaFoldDB" id="A0A8H4XQD3"/>
<evidence type="ECO:0000256" key="3">
    <source>
        <dbReference type="ARBA" id="ARBA00022448"/>
    </source>
</evidence>
<dbReference type="Pfam" id="PF00474">
    <property type="entry name" value="SSF"/>
    <property type="match status" value="1"/>
</dbReference>
<keyword evidence="5 8" id="KW-1133">Transmembrane helix</keyword>
<keyword evidence="3" id="KW-0813">Transport</keyword>
<evidence type="ECO:0000256" key="1">
    <source>
        <dbReference type="ARBA" id="ARBA00004141"/>
    </source>
</evidence>
<evidence type="ECO:0000313" key="9">
    <source>
        <dbReference type="EMBL" id="KAF4984442.1"/>
    </source>
</evidence>
<comment type="subcellular location">
    <subcellularLocation>
        <location evidence="1">Membrane</location>
        <topology evidence="1">Multi-pass membrane protein</topology>
    </subcellularLocation>
</comment>
<gene>
    <name evidence="9" type="ORF">FZEAL_405</name>
</gene>
<dbReference type="InterPro" id="IPR001734">
    <property type="entry name" value="Na/solute_symporter"/>
</dbReference>
<dbReference type="Gene3D" id="1.20.1730.10">
    <property type="entry name" value="Sodium/glucose cotransporter"/>
    <property type="match status" value="1"/>
</dbReference>
<dbReference type="Proteomes" id="UP000635477">
    <property type="component" value="Unassembled WGS sequence"/>
</dbReference>
<evidence type="ECO:0000256" key="4">
    <source>
        <dbReference type="ARBA" id="ARBA00022692"/>
    </source>
</evidence>
<dbReference type="GO" id="GO:0005886">
    <property type="term" value="C:plasma membrane"/>
    <property type="evidence" value="ECO:0007669"/>
    <property type="project" value="TreeGrafter"/>
</dbReference>
<feature type="transmembrane region" description="Helical" evidence="8">
    <location>
        <begin position="412"/>
        <end position="438"/>
    </location>
</feature>
<comment type="caution">
    <text evidence="9">The sequence shown here is derived from an EMBL/GenBank/DDBJ whole genome shotgun (WGS) entry which is preliminary data.</text>
</comment>
<comment type="similarity">
    <text evidence="2 7">Belongs to the sodium:solute symporter (SSF) (TC 2.A.21) family.</text>
</comment>
<keyword evidence="6 8" id="KW-0472">Membrane</keyword>
<evidence type="ECO:0000256" key="5">
    <source>
        <dbReference type="ARBA" id="ARBA00022989"/>
    </source>
</evidence>
<evidence type="ECO:0000256" key="2">
    <source>
        <dbReference type="ARBA" id="ARBA00006434"/>
    </source>
</evidence>
<evidence type="ECO:0000256" key="8">
    <source>
        <dbReference type="SAM" id="Phobius"/>
    </source>
</evidence>
<keyword evidence="10" id="KW-1185">Reference proteome</keyword>
<feature type="transmembrane region" description="Helical" evidence="8">
    <location>
        <begin position="598"/>
        <end position="621"/>
    </location>
</feature>
<dbReference type="GO" id="GO:0015606">
    <property type="term" value="F:spermidine transmembrane transporter activity"/>
    <property type="evidence" value="ECO:0007669"/>
    <property type="project" value="TreeGrafter"/>
</dbReference>
<accession>A0A8H4XQD3</accession>
<evidence type="ECO:0000256" key="6">
    <source>
        <dbReference type="ARBA" id="ARBA00023136"/>
    </source>
</evidence>
<feature type="transmembrane region" description="Helical" evidence="8">
    <location>
        <begin position="558"/>
        <end position="578"/>
    </location>
</feature>
<dbReference type="PANTHER" id="PTHR48086">
    <property type="entry name" value="SODIUM/PROLINE SYMPORTER-RELATED"/>
    <property type="match status" value="1"/>
</dbReference>
<feature type="transmembrane region" description="Helical" evidence="8">
    <location>
        <begin position="525"/>
        <end position="546"/>
    </location>
</feature>
<organism evidence="9 10">
    <name type="scientific">Fusarium zealandicum</name>
    <dbReference type="NCBI Taxonomy" id="1053134"/>
    <lineage>
        <taxon>Eukaryota</taxon>
        <taxon>Fungi</taxon>
        <taxon>Dikarya</taxon>
        <taxon>Ascomycota</taxon>
        <taxon>Pezizomycotina</taxon>
        <taxon>Sordariomycetes</taxon>
        <taxon>Hypocreomycetidae</taxon>
        <taxon>Hypocreales</taxon>
        <taxon>Nectriaceae</taxon>
        <taxon>Fusarium</taxon>
        <taxon>Fusarium staphyleae species complex</taxon>
    </lineage>
</organism>
<feature type="transmembrane region" description="Helical" evidence="8">
    <location>
        <begin position="498"/>
        <end position="519"/>
    </location>
</feature>
<feature type="transmembrane region" description="Helical" evidence="8">
    <location>
        <begin position="458"/>
        <end position="478"/>
    </location>
</feature>
<reference evidence="9" key="1">
    <citation type="journal article" date="2020" name="BMC Genomics">
        <title>Correction to: Identification and distribution of gene clusters required for synthesis of sphingolipid metabolism inhibitors in diverse species of the filamentous fungus Fusarium.</title>
        <authorList>
            <person name="Kim H.S."/>
            <person name="Lohmar J.M."/>
            <person name="Busman M."/>
            <person name="Brown D.W."/>
            <person name="Naumann T.A."/>
            <person name="Divon H.H."/>
            <person name="Lysoe E."/>
            <person name="Uhlig S."/>
            <person name="Proctor R.H."/>
        </authorList>
    </citation>
    <scope>NUCLEOTIDE SEQUENCE</scope>
    <source>
        <strain evidence="9">NRRL 22465</strain>
    </source>
</reference>
<evidence type="ECO:0000313" key="10">
    <source>
        <dbReference type="Proteomes" id="UP000635477"/>
    </source>
</evidence>
<dbReference type="PROSITE" id="PS50283">
    <property type="entry name" value="NA_SOLUT_SYMP_3"/>
    <property type="match status" value="1"/>
</dbReference>
<feature type="transmembrane region" description="Helical" evidence="8">
    <location>
        <begin position="270"/>
        <end position="288"/>
    </location>
</feature>
<name>A0A8H4XQD3_9HYPO</name>
<proteinExistence type="inferred from homology"/>
<reference evidence="9" key="2">
    <citation type="submission" date="2020-05" db="EMBL/GenBank/DDBJ databases">
        <authorList>
            <person name="Kim H.-S."/>
            <person name="Proctor R.H."/>
            <person name="Brown D.W."/>
        </authorList>
    </citation>
    <scope>NUCLEOTIDE SEQUENCE</scope>
    <source>
        <strain evidence="9">NRRL 22465</strain>
    </source>
</reference>
<feature type="transmembrane region" description="Helical" evidence="8">
    <location>
        <begin position="372"/>
        <end position="391"/>
    </location>
</feature>
<feature type="transmembrane region" description="Helical" evidence="8">
    <location>
        <begin position="308"/>
        <end position="326"/>
    </location>
</feature>